<dbReference type="Gene3D" id="1.10.10.10">
    <property type="entry name" value="Winged helix-like DNA-binding domain superfamily/Winged helix DNA-binding domain"/>
    <property type="match status" value="1"/>
</dbReference>
<evidence type="ECO:0000256" key="1">
    <source>
        <dbReference type="ARBA" id="ARBA00009437"/>
    </source>
</evidence>
<dbReference type="InterPro" id="IPR000847">
    <property type="entry name" value="LysR_HTH_N"/>
</dbReference>
<feature type="domain" description="HTH lysR-type" evidence="5">
    <location>
        <begin position="2"/>
        <end position="59"/>
    </location>
</feature>
<dbReference type="EMBL" id="JAAGBB010000013">
    <property type="protein sequence ID" value="MBR0665223.1"/>
    <property type="molecule type" value="Genomic_DNA"/>
</dbReference>
<reference evidence="7" key="1">
    <citation type="journal article" date="2021" name="Syst. Appl. Microbiol.">
        <title>Roseomonas hellenica sp. nov., isolated from roots of wild-growing Alkanna tinctoria.</title>
        <authorList>
            <person name="Rat A."/>
            <person name="Naranjo H.D."/>
            <person name="Lebbe L."/>
            <person name="Cnockaert M."/>
            <person name="Krigas N."/>
            <person name="Grigoriadou K."/>
            <person name="Maloupa E."/>
            <person name="Willems A."/>
        </authorList>
    </citation>
    <scope>NUCLEOTIDE SEQUENCE [LARGE SCALE GENOMIC DNA]</scope>
    <source>
        <strain evidence="7">LMG 31523</strain>
    </source>
</reference>
<evidence type="ECO:0000313" key="6">
    <source>
        <dbReference type="EMBL" id="MBR0665223.1"/>
    </source>
</evidence>
<protein>
    <submittedName>
        <fullName evidence="6">LysR family transcriptional regulator</fullName>
    </submittedName>
</protein>
<keyword evidence="3" id="KW-0238">DNA-binding</keyword>
<dbReference type="Pfam" id="PF00126">
    <property type="entry name" value="HTH_1"/>
    <property type="match status" value="1"/>
</dbReference>
<dbReference type="SUPFAM" id="SSF46785">
    <property type="entry name" value="Winged helix' DNA-binding domain"/>
    <property type="match status" value="1"/>
</dbReference>
<dbReference type="InterPro" id="IPR036390">
    <property type="entry name" value="WH_DNA-bd_sf"/>
</dbReference>
<keyword evidence="2" id="KW-0805">Transcription regulation</keyword>
<dbReference type="PROSITE" id="PS50931">
    <property type="entry name" value="HTH_LYSR"/>
    <property type="match status" value="1"/>
</dbReference>
<keyword evidence="4" id="KW-0804">Transcription</keyword>
<comment type="caution">
    <text evidence="6">The sequence shown here is derived from an EMBL/GenBank/DDBJ whole genome shotgun (WGS) entry which is preliminary data.</text>
</comment>
<dbReference type="SUPFAM" id="SSF53850">
    <property type="entry name" value="Periplasmic binding protein-like II"/>
    <property type="match status" value="1"/>
</dbReference>
<dbReference type="InterPro" id="IPR036388">
    <property type="entry name" value="WH-like_DNA-bd_sf"/>
</dbReference>
<gene>
    <name evidence="6" type="ORF">GXW71_12735</name>
</gene>
<dbReference type="InterPro" id="IPR005119">
    <property type="entry name" value="LysR_subst-bd"/>
</dbReference>
<name>A0ABS5EY39_9PROT</name>
<dbReference type="PANTHER" id="PTHR30427">
    <property type="entry name" value="TRANSCRIPTIONAL ACTIVATOR PROTEIN LYSR"/>
    <property type="match status" value="1"/>
</dbReference>
<dbReference type="Pfam" id="PF03466">
    <property type="entry name" value="LysR_substrate"/>
    <property type="match status" value="1"/>
</dbReference>
<accession>A0ABS5EY39</accession>
<evidence type="ECO:0000259" key="5">
    <source>
        <dbReference type="PROSITE" id="PS50931"/>
    </source>
</evidence>
<dbReference type="PANTHER" id="PTHR30427:SF1">
    <property type="entry name" value="TRANSCRIPTIONAL ACTIVATOR PROTEIN LYSR"/>
    <property type="match status" value="1"/>
</dbReference>
<dbReference type="Gene3D" id="3.40.190.290">
    <property type="match status" value="1"/>
</dbReference>
<keyword evidence="7" id="KW-1185">Reference proteome</keyword>
<evidence type="ECO:0000313" key="7">
    <source>
        <dbReference type="Proteomes" id="UP001196870"/>
    </source>
</evidence>
<comment type="similarity">
    <text evidence="1">Belongs to the LysR transcriptional regulatory family.</text>
</comment>
<evidence type="ECO:0000256" key="2">
    <source>
        <dbReference type="ARBA" id="ARBA00023015"/>
    </source>
</evidence>
<evidence type="ECO:0000256" key="3">
    <source>
        <dbReference type="ARBA" id="ARBA00023125"/>
    </source>
</evidence>
<proteinExistence type="inferred from homology"/>
<dbReference type="Proteomes" id="UP001196870">
    <property type="component" value="Unassembled WGS sequence"/>
</dbReference>
<organism evidence="6 7">
    <name type="scientific">Plastoroseomonas hellenica</name>
    <dbReference type="NCBI Taxonomy" id="2687306"/>
    <lineage>
        <taxon>Bacteria</taxon>
        <taxon>Pseudomonadati</taxon>
        <taxon>Pseudomonadota</taxon>
        <taxon>Alphaproteobacteria</taxon>
        <taxon>Acetobacterales</taxon>
        <taxon>Acetobacteraceae</taxon>
        <taxon>Plastoroseomonas</taxon>
    </lineage>
</organism>
<evidence type="ECO:0000256" key="4">
    <source>
        <dbReference type="ARBA" id="ARBA00023163"/>
    </source>
</evidence>
<sequence length="311" mass="34110">MPKIRSLDALRAFVEGGSVSSAAVRLGLTQPQAGRLLAGLEAELGFALFTRENRRLALTPEGWRFYGQAERVLAGHDGLTRLAREIRQGHQDNHLRVLTAPQATHAVLGEALVTMARLVPGFTATIEGRARLDIEALVEQEHFDLGVTVPPLSHPRLKVEPLCETEAVLVLPKAHPLARRRQIGLMDLVGQDLIATHPRSLLRQRLQQLFRDIDQEPRIRFEALNGTIACQLVGLGLGIGLADPFVARSSGAAGMVMRRFEPTIPLPYGLFYPAWQKQSEIAVQLAGLIRDTAQHRAAAIMRSLRGPAASR</sequence>